<organism evidence="3">
    <name type="scientific">Bodo saltans virus</name>
    <dbReference type="NCBI Taxonomy" id="2024608"/>
    <lineage>
        <taxon>Viruses</taxon>
        <taxon>Varidnaviria</taxon>
        <taxon>Bamfordvirae</taxon>
        <taxon>Nucleocytoviricota</taxon>
        <taxon>Megaviricetes</taxon>
        <taxon>Imitervirales</taxon>
        <taxon>Mimiviridae</taxon>
        <taxon>Klosneuvirinae</taxon>
        <taxon>Theiavirus</taxon>
        <taxon>Theiavirus salishense</taxon>
    </lineage>
</organism>
<dbReference type="InterPro" id="IPR000719">
    <property type="entry name" value="Prot_kinase_dom"/>
</dbReference>
<evidence type="ECO:0000256" key="1">
    <source>
        <dbReference type="PROSITE-ProRule" id="PRU10141"/>
    </source>
</evidence>
<dbReference type="GO" id="GO:0004672">
    <property type="term" value="F:protein kinase activity"/>
    <property type="evidence" value="ECO:0007669"/>
    <property type="project" value="InterPro"/>
</dbReference>
<gene>
    <name evidence="3" type="ORF">BMW23_0172</name>
</gene>
<dbReference type="GO" id="GO:0005524">
    <property type="term" value="F:ATP binding"/>
    <property type="evidence" value="ECO:0007669"/>
    <property type="project" value="UniProtKB-UniRule"/>
</dbReference>
<feature type="binding site" evidence="1">
    <location>
        <position position="70"/>
    </location>
    <ligand>
        <name>ATP</name>
        <dbReference type="ChEBI" id="CHEBI:30616"/>
    </ligand>
</feature>
<name>A0A2H4UTG4_9VIRU</name>
<keyword evidence="1" id="KW-0547">Nucleotide-binding</keyword>
<keyword evidence="3" id="KW-0808">Transferase</keyword>
<dbReference type="InterPro" id="IPR011009">
    <property type="entry name" value="Kinase-like_dom_sf"/>
</dbReference>
<accession>A0A2H4UTG4</accession>
<keyword evidence="4" id="KW-1185">Reference proteome</keyword>
<proteinExistence type="predicted"/>
<keyword evidence="1" id="KW-0067">ATP-binding</keyword>
<evidence type="ECO:0000313" key="4">
    <source>
        <dbReference type="Proteomes" id="UP000240325"/>
    </source>
</evidence>
<sequence>MKNYKNILNIPQKMYELKVPDIQNVPEIAHYKLTINEQDYILSDSNMIGKGAYGKVYYIGMFEGVKSVIKIERKYYNPSDHDNDIDLEEHFYKKYENYKSDKTDTNPLPKMIKIGVAEDKIKEKYVKYIILEYVGFLSLYRLFTLLYNPTKEEILLVKIIYDCIHKHLNSLHSRNIINRDMTPTNIILSDDVSLIFATNNHAINNIMSHNIVDTQKNITHTDIISYYKNNEYHKIVRFVDTGLYCDLDKLFSMQIYDDENKYCRGAFDDFNSLNGLFASSIRYLSPFSLFHFPQNFCNDIILKQMVKTLLILSDYWQLNLAFIIHMHNIMEKQNYCLLIVGKTRARPRMCYKDISDNIIISLPFISHNKIMLNWHLAKYIDTKNMIEQYDKLHIQISKSTQLIIDLTQYFIVNSIKHHNYDYELKISENEDIKKAYNDNCSITLETIEKMHDEYQSFLSEIIV</sequence>
<dbReference type="PROSITE" id="PS50011">
    <property type="entry name" value="PROTEIN_KINASE_DOM"/>
    <property type="match status" value="1"/>
</dbReference>
<dbReference type="SUPFAM" id="SSF56112">
    <property type="entry name" value="Protein kinase-like (PK-like)"/>
    <property type="match status" value="1"/>
</dbReference>
<dbReference type="Gene3D" id="1.10.510.10">
    <property type="entry name" value="Transferase(Phosphotransferase) domain 1"/>
    <property type="match status" value="1"/>
</dbReference>
<protein>
    <submittedName>
        <fullName evidence="3">Serine/threonine-protein kinase</fullName>
    </submittedName>
</protein>
<dbReference type="EMBL" id="MF782455">
    <property type="protein sequence ID" value="ATZ80230.1"/>
    <property type="molecule type" value="Genomic_DNA"/>
</dbReference>
<feature type="domain" description="Protein kinase" evidence="2">
    <location>
        <begin position="42"/>
        <end position="463"/>
    </location>
</feature>
<evidence type="ECO:0000313" key="3">
    <source>
        <dbReference type="EMBL" id="ATZ80230.1"/>
    </source>
</evidence>
<dbReference type="InterPro" id="IPR017441">
    <property type="entry name" value="Protein_kinase_ATP_BS"/>
</dbReference>
<dbReference type="PROSITE" id="PS00107">
    <property type="entry name" value="PROTEIN_KINASE_ATP"/>
    <property type="match status" value="1"/>
</dbReference>
<evidence type="ECO:0000259" key="2">
    <source>
        <dbReference type="PROSITE" id="PS50011"/>
    </source>
</evidence>
<reference evidence="3" key="1">
    <citation type="journal article" date="2017" name="Elife">
        <title>The kinetoplastid-infecting Bodo saltans virus (BsV), a window into the most abundant giant viruses in the sea.</title>
        <authorList>
            <person name="Deeg C.M."/>
            <person name="Chow C.-E.T."/>
            <person name="Suttle C.A."/>
        </authorList>
    </citation>
    <scope>NUCLEOTIDE SEQUENCE</scope>
    <source>
        <strain evidence="3">NG1</strain>
    </source>
</reference>
<keyword evidence="3" id="KW-0418">Kinase</keyword>
<dbReference type="Proteomes" id="UP000240325">
    <property type="component" value="Segment"/>
</dbReference>